<evidence type="ECO:0008006" key="3">
    <source>
        <dbReference type="Google" id="ProtNLM"/>
    </source>
</evidence>
<reference evidence="2" key="1">
    <citation type="submission" date="2019-01" db="EMBL/GenBank/DDBJ databases">
        <authorList>
            <consortium name="Pathogen Informatics"/>
        </authorList>
    </citation>
    <scope>NUCLEOTIDE SEQUENCE [LARGE SCALE GENOMIC DNA]</scope>
    <source>
        <strain evidence="2">NCTC10113</strain>
    </source>
</reference>
<dbReference type="RefSeq" id="WP_024544037.1">
    <property type="nucleotide sequence ID" value="NZ_LR214938.2"/>
</dbReference>
<protein>
    <recommendedName>
        <fullName evidence="3">Lipoprotein</fullName>
    </recommendedName>
</protein>
<feature type="chain" id="PRO_5019096338" description="Lipoprotein" evidence="1">
    <location>
        <begin position="23"/>
        <end position="361"/>
    </location>
</feature>
<keyword evidence="1" id="KW-0732">Signal</keyword>
<evidence type="ECO:0000313" key="2">
    <source>
        <dbReference type="EMBL" id="VEU56166.1"/>
    </source>
</evidence>
<name>A0A448ZYC5_METSV</name>
<feature type="signal peptide" evidence="1">
    <location>
        <begin position="1"/>
        <end position="22"/>
    </location>
</feature>
<organism evidence="2">
    <name type="scientific">Metamycoplasma salivarium</name>
    <name type="common">Mycoplasma salivarium</name>
    <dbReference type="NCBI Taxonomy" id="2124"/>
    <lineage>
        <taxon>Bacteria</taxon>
        <taxon>Bacillati</taxon>
        <taxon>Mycoplasmatota</taxon>
        <taxon>Mycoplasmoidales</taxon>
        <taxon>Metamycoplasmataceae</taxon>
        <taxon>Metamycoplasma</taxon>
    </lineage>
</organism>
<sequence>MKKKILLSIVPIIAISSPILIASSCNNTTKDDFFEKRAKETDEEIEKRYINEYIQKENYIFDDFEQFKFDKEKHFVFSGNNMYLKSIGQHTLEYSLVIDFKKWYDDFIRHYNIFKKIIDNYASDKRKKYVNNDLSINGYQYFVKEIIFNFNLLNNNNATWAIGVNKIAEYEMYTKILGLPNLNLNISLYGDNLVYMNASNLYGGRYFSKLDLTTNFLNENDEHWTNYNFKHFMRLFSIPKPKLLIDINDINNKYKNVNSELLIKGAHYFSKGTNPWYPFEPPYNFYKQFVTQNFSKEYDIQDNVKKNIYNLDTMDHFSSIVEVIKYKEEVENKVIDTHFKFRAEKNNESLKVFKWEGETIY</sequence>
<accession>A0A448ZYC5</accession>
<evidence type="ECO:0000256" key="1">
    <source>
        <dbReference type="SAM" id="SignalP"/>
    </source>
</evidence>
<dbReference type="AlphaFoldDB" id="A0A448ZYC5"/>
<dbReference type="EMBL" id="LR214939">
    <property type="protein sequence ID" value="VEU56166.1"/>
    <property type="molecule type" value="Genomic_DNA"/>
</dbReference>
<keyword evidence="2" id="KW-0614">Plasmid</keyword>
<gene>
    <name evidence="2" type="ORF">NCTC10113_01054</name>
</gene>
<dbReference type="PROSITE" id="PS51257">
    <property type="entry name" value="PROKAR_LIPOPROTEIN"/>
    <property type="match status" value="1"/>
</dbReference>
<proteinExistence type="predicted"/>
<geneLocation type="plasmid" evidence="2">
    <name>2</name>
</geneLocation>